<dbReference type="AlphaFoldDB" id="A0AAD0XPY3"/>
<proteinExistence type="predicted"/>
<name>A0AAD0XPY3_9LEPT</name>
<accession>A0AAD0XPY3</accession>
<gene>
    <name evidence="2" type="ORF">EFP84_09380</name>
</gene>
<sequence length="443" mass="49748">MQNTNDLEKIKIRERSLDKAESAFWLLDQASSMNFAVIAEGNGEWNQNEIGKALDHVQAKHPLANARIELENGTSLTFRIGNENRIPIRTLRSEGTNWTDLVAEEMIVPFSLGESPLIRSLMIELEADRRIFVLIFHHSIADGRSGVYFMIEVLNATNNNLDKSNIQNSINIPNSAFSLLSDKSYEPIDPKAKNTDAPKTEKIKTGTIPSFSKKKENAKPSLYGFQINETELEKLLIRSKQNGTTLHGILGAVQLFSLRELLETEDPILLNLSNPADLKPYLNERTSASTLGLYITLLTVGVPIHKGSDFWEVAREISSSLKLQLGNPNERTRFYDLLPSAEQILNKPNGIPFFSALLQKFPQASALSNVGILPSVEKFKNRNIQNVSFTVHPSLSQPVFVSASTYEGKLTIYIHSDLNRWIRKDLEKFQLGFEEKLKRLAGS</sequence>
<evidence type="ECO:0000259" key="1">
    <source>
        <dbReference type="Pfam" id="PF00668"/>
    </source>
</evidence>
<dbReference type="PANTHER" id="PTHR28037:SF1">
    <property type="entry name" value="ALCOHOL O-ACETYLTRANSFERASE 1-RELATED"/>
    <property type="match status" value="1"/>
</dbReference>
<dbReference type="Proteomes" id="UP000276407">
    <property type="component" value="Chromosome 1"/>
</dbReference>
<dbReference type="KEGG" id="lkm:EFP84_09380"/>
<reference evidence="2 3" key="1">
    <citation type="submission" date="2018-11" db="EMBL/GenBank/DDBJ databases">
        <title>Complete genome sequence of Leptospira kmetyi isolate LS 001/16 from soil sample associated with a leptospirosis patient in Kelantan.</title>
        <authorList>
            <person name="Muhammad Yusoff F."/>
            <person name="Muhammad Yusoff S."/>
            <person name="Ahmad M.N."/>
            <person name="Yusof N.Y."/>
            <person name="Aziah I."/>
        </authorList>
    </citation>
    <scope>NUCLEOTIDE SEQUENCE [LARGE SCALE GENOMIC DNA]</scope>
    <source>
        <strain evidence="2 3">LS 001/16</strain>
    </source>
</reference>
<dbReference type="GO" id="GO:0003824">
    <property type="term" value="F:catalytic activity"/>
    <property type="evidence" value="ECO:0007669"/>
    <property type="project" value="InterPro"/>
</dbReference>
<protein>
    <submittedName>
        <fullName evidence="2">Condensation protein</fullName>
    </submittedName>
</protein>
<dbReference type="InterPro" id="IPR001242">
    <property type="entry name" value="Condensation_dom"/>
</dbReference>
<dbReference type="EMBL" id="CP033614">
    <property type="protein sequence ID" value="AYV55702.1"/>
    <property type="molecule type" value="Genomic_DNA"/>
</dbReference>
<evidence type="ECO:0000313" key="3">
    <source>
        <dbReference type="Proteomes" id="UP000276407"/>
    </source>
</evidence>
<organism evidence="2 3">
    <name type="scientific">Leptospira kmetyi</name>
    <dbReference type="NCBI Taxonomy" id="408139"/>
    <lineage>
        <taxon>Bacteria</taxon>
        <taxon>Pseudomonadati</taxon>
        <taxon>Spirochaetota</taxon>
        <taxon>Spirochaetia</taxon>
        <taxon>Leptospirales</taxon>
        <taxon>Leptospiraceae</taxon>
        <taxon>Leptospira</taxon>
    </lineage>
</organism>
<evidence type="ECO:0000313" key="2">
    <source>
        <dbReference type="EMBL" id="AYV55702.1"/>
    </source>
</evidence>
<dbReference type="Gene3D" id="3.30.559.10">
    <property type="entry name" value="Chloramphenicol acetyltransferase-like domain"/>
    <property type="match status" value="1"/>
</dbReference>
<dbReference type="SUPFAM" id="SSF52777">
    <property type="entry name" value="CoA-dependent acyltransferases"/>
    <property type="match status" value="2"/>
</dbReference>
<dbReference type="Pfam" id="PF00668">
    <property type="entry name" value="Condensation"/>
    <property type="match status" value="1"/>
</dbReference>
<dbReference type="InterPro" id="IPR052058">
    <property type="entry name" value="Alcohol_O-acetyltransferase"/>
</dbReference>
<dbReference type="InterPro" id="IPR023213">
    <property type="entry name" value="CAT-like_dom_sf"/>
</dbReference>
<feature type="domain" description="Condensation" evidence="1">
    <location>
        <begin position="27"/>
        <end position="342"/>
    </location>
</feature>
<dbReference type="RefSeq" id="WP_123179548.1">
    <property type="nucleotide sequence ID" value="NZ_CP033614.1"/>
</dbReference>
<dbReference type="Gene3D" id="3.30.559.30">
    <property type="entry name" value="Nonribosomal peptide synthetase, condensation domain"/>
    <property type="match status" value="1"/>
</dbReference>
<dbReference type="PANTHER" id="PTHR28037">
    <property type="entry name" value="ALCOHOL O-ACETYLTRANSFERASE 1-RELATED"/>
    <property type="match status" value="1"/>
</dbReference>